<dbReference type="Gene3D" id="3.30.2080.10">
    <property type="entry name" value="GH92 mannosidase domain"/>
    <property type="match status" value="1"/>
</dbReference>
<evidence type="ECO:0000259" key="1">
    <source>
        <dbReference type="Pfam" id="PF07971"/>
    </source>
</evidence>
<dbReference type="Gene3D" id="2.70.98.10">
    <property type="match status" value="1"/>
</dbReference>
<dbReference type="GO" id="GO:0005975">
    <property type="term" value="P:carbohydrate metabolic process"/>
    <property type="evidence" value="ECO:0007669"/>
    <property type="project" value="InterPro"/>
</dbReference>
<dbReference type="InterPro" id="IPR041371">
    <property type="entry name" value="GH92_N"/>
</dbReference>
<dbReference type="Pfam" id="PF07971">
    <property type="entry name" value="Glyco_hydro_92"/>
    <property type="match status" value="1"/>
</dbReference>
<feature type="domain" description="Glycosyl hydrolase family 92 N-terminal" evidence="2">
    <location>
        <begin position="1"/>
        <end position="259"/>
    </location>
</feature>
<evidence type="ECO:0000313" key="3">
    <source>
        <dbReference type="EMBL" id="KAF7776494.1"/>
    </source>
</evidence>
<dbReference type="Gene3D" id="1.20.1050.60">
    <property type="entry name" value="alpha-1,2-mannosidase"/>
    <property type="match status" value="1"/>
</dbReference>
<evidence type="ECO:0000259" key="2">
    <source>
        <dbReference type="Pfam" id="PF17678"/>
    </source>
</evidence>
<dbReference type="PANTHER" id="PTHR12143:SF43">
    <property type="entry name" value="PUTATIVE-RELATED"/>
    <property type="match status" value="1"/>
</dbReference>
<organism evidence="3 4">
    <name type="scientific">Agaricus bisporus var. burnettii</name>
    <dbReference type="NCBI Taxonomy" id="192524"/>
    <lineage>
        <taxon>Eukaryota</taxon>
        <taxon>Fungi</taxon>
        <taxon>Dikarya</taxon>
        <taxon>Basidiomycota</taxon>
        <taxon>Agaricomycotina</taxon>
        <taxon>Agaricomycetes</taxon>
        <taxon>Agaricomycetidae</taxon>
        <taxon>Agaricales</taxon>
        <taxon>Agaricineae</taxon>
        <taxon>Agaricaceae</taxon>
        <taxon>Agaricus</taxon>
    </lineage>
</organism>
<protein>
    <submittedName>
        <fullName evidence="3">CAZyme family GH92</fullName>
    </submittedName>
</protein>
<evidence type="ECO:0000313" key="4">
    <source>
        <dbReference type="Proteomes" id="UP000629468"/>
    </source>
</evidence>
<proteinExistence type="predicted"/>
<dbReference type="InterPro" id="IPR008928">
    <property type="entry name" value="6-hairpin_glycosidase_sf"/>
</dbReference>
<accession>A0A8H7F457</accession>
<dbReference type="NCBIfam" id="TIGR01180">
    <property type="entry name" value="aman2_put"/>
    <property type="match status" value="1"/>
</dbReference>
<dbReference type="GO" id="GO:0030246">
    <property type="term" value="F:carbohydrate binding"/>
    <property type="evidence" value="ECO:0007669"/>
    <property type="project" value="InterPro"/>
</dbReference>
<comment type="caution">
    <text evidence="3">The sequence shown here is derived from an EMBL/GenBank/DDBJ whole genome shotgun (WGS) entry which is preliminary data.</text>
</comment>
<gene>
    <name evidence="3" type="ORF">Agabi119p4_4887</name>
</gene>
<reference evidence="3 4" key="1">
    <citation type="journal article" name="Sci. Rep.">
        <title>Telomere-to-telomere assembled and centromere annotated genomes of the two main subspecies of the button mushroom Agaricus bisporus reveal especially polymorphic chromosome ends.</title>
        <authorList>
            <person name="Sonnenberg A.S.M."/>
            <person name="Sedaghat-Telgerd N."/>
            <person name="Lavrijssen B."/>
            <person name="Ohm R.A."/>
            <person name="Hendrickx P.M."/>
            <person name="Scholtmeijer K."/>
            <person name="Baars J.J.P."/>
            <person name="van Peer A."/>
        </authorList>
    </citation>
    <scope>NUCLEOTIDE SEQUENCE [LARGE SCALE GENOMIC DNA]</scope>
    <source>
        <strain evidence="3 4">H119_p4</strain>
    </source>
</reference>
<sequence>MIPAVGPPFGMTRWVAQTAYNYVSSLPYNYTHTKHHGMQSTHQPAIWMGESCSHAIVSGVSPDGSPSGIEANFTRRGLPYVGGLEKKGNEMMSPSYYSVELEDTYGGEIFAELTATSRVGYTRFTFTPGPDSSDAATPYILIDAARRSTQTSTESNYTFPIGHVNISVASNEISGYSSERQDSIITPNSGKESADHFKGFFVARFDPPLSSSNVTVGLIANDTFVNGTSITGPMLNAYVMYHGQETKKPFVVSVKVGTSFISIEQARLNLEMEIPDSSQQNGAFEEIARQTRTTWAEKLDRVAIEGATPEQLEVFYTAMVHAMTYPYETHENGQYYSAYDNKIHEGDSYNGYSNWDVFRGEWGFITMMAPERIPGMMRSMLQDYVESGETGRLPMWKNIAETNIMVGTTADSMCAEVMVKNFTGFDLDLVWEAVWKDATVPPLHDKNTRFSDREENVDYEARAGLGSNYSTEGWVACDVHSEAGSRTLDYAYEDYCVYKIAQIMGKPDNVTDFLYERSQKNPFTIWNNETGFMEARNADGSWAGPDACWTEGDKWVYTFDVVQAMDKLIEHRGGRTGFVKSLEEFYNGGHNQFTNEPSEHVTYLYNYAGAAMKTQERVREMAAQNYNNTPIGISGNEDCGQMSAWFIWSSMGMYAVNPADAIYAVGSPFYDKMTIDLPRMDGSGSNRLTITAKGAAKDPYVKSVTLNGKPIETPFVNWSQFINGGDLVFEMSNKPEVWGNDPDIMKMLLDGKDK</sequence>
<dbReference type="AlphaFoldDB" id="A0A8H7F457"/>
<dbReference type="GO" id="GO:0006516">
    <property type="term" value="P:glycoprotein catabolic process"/>
    <property type="evidence" value="ECO:0007669"/>
    <property type="project" value="TreeGrafter"/>
</dbReference>
<dbReference type="GO" id="GO:0005634">
    <property type="term" value="C:nucleus"/>
    <property type="evidence" value="ECO:0007669"/>
    <property type="project" value="TreeGrafter"/>
</dbReference>
<dbReference type="InterPro" id="IPR014718">
    <property type="entry name" value="GH-type_carb-bd"/>
</dbReference>
<dbReference type="PANTHER" id="PTHR12143">
    <property type="entry name" value="PEPTIDE N-GLYCANASE PNGASE -RELATED"/>
    <property type="match status" value="1"/>
</dbReference>
<dbReference type="InterPro" id="IPR050883">
    <property type="entry name" value="PNGase"/>
</dbReference>
<dbReference type="Proteomes" id="UP000629468">
    <property type="component" value="Unassembled WGS sequence"/>
</dbReference>
<dbReference type="InterPro" id="IPR012939">
    <property type="entry name" value="Glyco_hydro_92"/>
</dbReference>
<dbReference type="SUPFAM" id="SSF48208">
    <property type="entry name" value="Six-hairpin glycosidases"/>
    <property type="match status" value="1"/>
</dbReference>
<name>A0A8H7F457_AGABI</name>
<dbReference type="GO" id="GO:0005829">
    <property type="term" value="C:cytosol"/>
    <property type="evidence" value="ECO:0007669"/>
    <property type="project" value="TreeGrafter"/>
</dbReference>
<dbReference type="Gene3D" id="1.20.1610.10">
    <property type="entry name" value="alpha-1,2-mannosidases domains"/>
    <property type="match status" value="1"/>
</dbReference>
<dbReference type="GO" id="GO:0000224">
    <property type="term" value="F:peptide-N4-(N-acetyl-beta-glucosaminyl)asparagine amidase activity"/>
    <property type="evidence" value="ECO:0007669"/>
    <property type="project" value="TreeGrafter"/>
</dbReference>
<dbReference type="FunFam" id="3.30.2080.10:FF:000001">
    <property type="entry name" value="Alpha-1,2-mannosidase subfamily"/>
    <property type="match status" value="1"/>
</dbReference>
<dbReference type="InterPro" id="IPR005887">
    <property type="entry name" value="GH92_a_mannosidase_put"/>
</dbReference>
<dbReference type="EMBL" id="JABXXO010000006">
    <property type="protein sequence ID" value="KAF7776494.1"/>
    <property type="molecule type" value="Genomic_DNA"/>
</dbReference>
<feature type="domain" description="Glycosyl hydrolase family 92" evidence="1">
    <location>
        <begin position="265"/>
        <end position="732"/>
    </location>
</feature>
<dbReference type="Pfam" id="PF17678">
    <property type="entry name" value="Glyco_hydro_92N"/>
    <property type="match status" value="1"/>
</dbReference>